<dbReference type="EMBL" id="CM007647">
    <property type="protein sequence ID" value="ONM00807.1"/>
    <property type="molecule type" value="Genomic_DNA"/>
</dbReference>
<dbReference type="SMR" id="A0A1D6KBX9"/>
<protein>
    <submittedName>
        <fullName evidence="1">Uncharacterized protein</fullName>
    </submittedName>
</protein>
<organism evidence="1">
    <name type="scientific">Zea mays</name>
    <name type="common">Maize</name>
    <dbReference type="NCBI Taxonomy" id="4577"/>
    <lineage>
        <taxon>Eukaryota</taxon>
        <taxon>Viridiplantae</taxon>
        <taxon>Streptophyta</taxon>
        <taxon>Embryophyta</taxon>
        <taxon>Tracheophyta</taxon>
        <taxon>Spermatophyta</taxon>
        <taxon>Magnoliopsida</taxon>
        <taxon>Liliopsida</taxon>
        <taxon>Poales</taxon>
        <taxon>Poaceae</taxon>
        <taxon>PACMAD clade</taxon>
        <taxon>Panicoideae</taxon>
        <taxon>Andropogonodae</taxon>
        <taxon>Andropogoneae</taxon>
        <taxon>Tripsacinae</taxon>
        <taxon>Zea</taxon>
    </lineage>
</organism>
<accession>A0A1D6KBX9</accession>
<sequence>MTRMGKTASQLSFLRNILVNWQWHQWLQLIIFVKMSRLMQESCKRILFGSELFEEYIGQLAMASMASLDNFGEDEQIDARKLQERMQLAYGME</sequence>
<reference evidence="1" key="1">
    <citation type="submission" date="2015-12" db="EMBL/GenBank/DDBJ databases">
        <title>Update maize B73 reference genome by single molecule sequencing technologies.</title>
        <authorList>
            <consortium name="Maize Genome Sequencing Project"/>
            <person name="Ware D."/>
        </authorList>
    </citation>
    <scope>NUCLEOTIDE SEQUENCE [LARGE SCALE GENOMIC DNA]</scope>
    <source>
        <tissue evidence="1">Seedling</tissue>
    </source>
</reference>
<dbReference type="AlphaFoldDB" id="A0A1D6KBX9"/>
<proteinExistence type="predicted"/>
<name>A0A1D6KBX9_MAIZE</name>
<dbReference type="InParanoid" id="A0A1D6KBX9"/>
<evidence type="ECO:0000313" key="1">
    <source>
        <dbReference type="EMBL" id="ONM00807.1"/>
    </source>
</evidence>
<gene>
    <name evidence="1" type="ORF">ZEAMMB73_Zm00001d030334</name>
</gene>